<feature type="domain" description="HTH gntR-type" evidence="4">
    <location>
        <begin position="1"/>
        <end position="65"/>
    </location>
</feature>
<dbReference type="CDD" id="cd07377">
    <property type="entry name" value="WHTH_GntR"/>
    <property type="match status" value="1"/>
</dbReference>
<sequence>MQLATLITSAIAEGVFSQGQQLPTESELTEACGVSRVTVRQAFQLLIQNGQIVSRRGKGTFVARLNVQHDLSGLQGFLEVLRSQGVEPETELLEFSASAGRKDLSRPHNTNLPVRLRRRYRVDGEAFAVVEAYMPPAAGQVGFERAEYLSVYEILKNFLGISVARADVSIQCARPSSRILKELDLDPKSQVLIMSRSSFNAANVICEHMRIYIVPERYTFKMSVAGPLNLASSVSPNILNVSE</sequence>
<evidence type="ECO:0000259" key="4">
    <source>
        <dbReference type="PROSITE" id="PS50949"/>
    </source>
</evidence>
<dbReference type="STRING" id="1424334.W822_12395"/>
<organism evidence="5 6">
    <name type="scientific">Advenella kashmirensis W13003</name>
    <dbReference type="NCBI Taxonomy" id="1424334"/>
    <lineage>
        <taxon>Bacteria</taxon>
        <taxon>Pseudomonadati</taxon>
        <taxon>Pseudomonadota</taxon>
        <taxon>Betaproteobacteria</taxon>
        <taxon>Burkholderiales</taxon>
        <taxon>Alcaligenaceae</taxon>
    </lineage>
</organism>
<protein>
    <recommendedName>
        <fullName evidence="4">HTH gntR-type domain-containing protein</fullName>
    </recommendedName>
</protein>
<dbReference type="SMART" id="SM00345">
    <property type="entry name" value="HTH_GNTR"/>
    <property type="match status" value="1"/>
</dbReference>
<dbReference type="Pfam" id="PF07702">
    <property type="entry name" value="UTRA"/>
    <property type="match status" value="1"/>
</dbReference>
<proteinExistence type="predicted"/>
<dbReference type="PANTHER" id="PTHR44846">
    <property type="entry name" value="MANNOSYL-D-GLYCERATE TRANSPORT/METABOLISM SYSTEM REPRESSOR MNGR-RELATED"/>
    <property type="match status" value="1"/>
</dbReference>
<evidence type="ECO:0000256" key="3">
    <source>
        <dbReference type="ARBA" id="ARBA00023163"/>
    </source>
</evidence>
<dbReference type="InterPro" id="IPR036388">
    <property type="entry name" value="WH-like_DNA-bd_sf"/>
</dbReference>
<dbReference type="PROSITE" id="PS50949">
    <property type="entry name" value="HTH_GNTR"/>
    <property type="match status" value="1"/>
</dbReference>
<accession>V8QSP0</accession>
<dbReference type="Gene3D" id="3.40.1410.10">
    <property type="entry name" value="Chorismate lyase-like"/>
    <property type="match status" value="1"/>
</dbReference>
<reference evidence="5 6" key="1">
    <citation type="journal article" date="2014" name="Genome Announc.">
        <title>Draft Genome Sequence of Advenella kashmirensis Strain W13003, a Polycyclic Aromatic Hydrocarbon-Degrading Bacterium.</title>
        <authorList>
            <person name="Wang X."/>
            <person name="Jin D."/>
            <person name="Zhou L."/>
            <person name="Wu L."/>
            <person name="An W."/>
            <person name="Zhao L."/>
        </authorList>
    </citation>
    <scope>NUCLEOTIDE SEQUENCE [LARGE SCALE GENOMIC DNA]</scope>
    <source>
        <strain evidence="5 6">W13003</strain>
    </source>
</reference>
<dbReference type="SMART" id="SM00866">
    <property type="entry name" value="UTRA"/>
    <property type="match status" value="1"/>
</dbReference>
<dbReference type="PANTHER" id="PTHR44846:SF1">
    <property type="entry name" value="MANNOSYL-D-GLYCERATE TRANSPORT_METABOLISM SYSTEM REPRESSOR MNGR-RELATED"/>
    <property type="match status" value="1"/>
</dbReference>
<evidence type="ECO:0000256" key="1">
    <source>
        <dbReference type="ARBA" id="ARBA00023015"/>
    </source>
</evidence>
<dbReference type="PRINTS" id="PR00035">
    <property type="entry name" value="HTHGNTR"/>
</dbReference>
<evidence type="ECO:0000256" key="2">
    <source>
        <dbReference type="ARBA" id="ARBA00023125"/>
    </source>
</evidence>
<dbReference type="HOGENOM" id="CLU_063236_4_2_4"/>
<dbReference type="InterPro" id="IPR028978">
    <property type="entry name" value="Chorismate_lyase_/UTRA_dom_sf"/>
</dbReference>
<keyword evidence="1" id="KW-0805">Transcription regulation</keyword>
<evidence type="ECO:0000313" key="5">
    <source>
        <dbReference type="EMBL" id="ETF02345.1"/>
    </source>
</evidence>
<dbReference type="GO" id="GO:0003700">
    <property type="term" value="F:DNA-binding transcription factor activity"/>
    <property type="evidence" value="ECO:0007669"/>
    <property type="project" value="InterPro"/>
</dbReference>
<dbReference type="SUPFAM" id="SSF46785">
    <property type="entry name" value="Winged helix' DNA-binding domain"/>
    <property type="match status" value="1"/>
</dbReference>
<dbReference type="Gene3D" id="1.10.10.10">
    <property type="entry name" value="Winged helix-like DNA-binding domain superfamily/Winged helix DNA-binding domain"/>
    <property type="match status" value="1"/>
</dbReference>
<keyword evidence="3" id="KW-0804">Transcription</keyword>
<dbReference type="InterPro" id="IPR036390">
    <property type="entry name" value="WH_DNA-bd_sf"/>
</dbReference>
<dbReference type="AlphaFoldDB" id="V8QSP0"/>
<keyword evidence="2" id="KW-0238">DNA-binding</keyword>
<dbReference type="EMBL" id="AYXT01000010">
    <property type="protein sequence ID" value="ETF02345.1"/>
    <property type="molecule type" value="Genomic_DNA"/>
</dbReference>
<dbReference type="Proteomes" id="UP000018733">
    <property type="component" value="Unassembled WGS sequence"/>
</dbReference>
<dbReference type="InterPro" id="IPR000524">
    <property type="entry name" value="Tscrpt_reg_HTH_GntR"/>
</dbReference>
<comment type="caution">
    <text evidence="5">The sequence shown here is derived from an EMBL/GenBank/DDBJ whole genome shotgun (WGS) entry which is preliminary data.</text>
</comment>
<dbReference type="InterPro" id="IPR011663">
    <property type="entry name" value="UTRA"/>
</dbReference>
<dbReference type="Pfam" id="PF00392">
    <property type="entry name" value="GntR"/>
    <property type="match status" value="1"/>
</dbReference>
<name>V8QSP0_9BURK</name>
<gene>
    <name evidence="5" type="ORF">W822_12395</name>
</gene>
<dbReference type="GO" id="GO:0045892">
    <property type="term" value="P:negative regulation of DNA-templated transcription"/>
    <property type="evidence" value="ECO:0007669"/>
    <property type="project" value="TreeGrafter"/>
</dbReference>
<evidence type="ECO:0000313" key="6">
    <source>
        <dbReference type="Proteomes" id="UP000018733"/>
    </source>
</evidence>
<dbReference type="GO" id="GO:0003677">
    <property type="term" value="F:DNA binding"/>
    <property type="evidence" value="ECO:0007669"/>
    <property type="project" value="UniProtKB-KW"/>
</dbReference>
<keyword evidence="6" id="KW-1185">Reference proteome</keyword>
<dbReference type="SUPFAM" id="SSF64288">
    <property type="entry name" value="Chorismate lyase-like"/>
    <property type="match status" value="1"/>
</dbReference>
<dbReference type="InterPro" id="IPR050679">
    <property type="entry name" value="Bact_HTH_transcr_reg"/>
</dbReference>
<dbReference type="eggNOG" id="COG2188">
    <property type="taxonomic scope" value="Bacteria"/>
</dbReference>